<protein>
    <submittedName>
        <fullName evidence="2">Alpha/beta hydrolase</fullName>
    </submittedName>
</protein>
<dbReference type="Pfam" id="PF00975">
    <property type="entry name" value="Thioesterase"/>
    <property type="match status" value="1"/>
</dbReference>
<reference evidence="2" key="1">
    <citation type="submission" date="2024-05" db="EMBL/GenBank/DDBJ databases">
        <authorList>
            <person name="Kim S."/>
            <person name="Heo J."/>
            <person name="Choi H."/>
            <person name="Choi Y."/>
            <person name="Kwon S.-W."/>
            <person name="Kim Y."/>
        </authorList>
    </citation>
    <scope>NUCLEOTIDE SEQUENCE</scope>
    <source>
        <strain evidence="2">KACC 23697</strain>
    </source>
</reference>
<keyword evidence="2" id="KW-0378">Hydrolase</keyword>
<dbReference type="InterPro" id="IPR029058">
    <property type="entry name" value="AB_hydrolase_fold"/>
</dbReference>
<dbReference type="AlphaFoldDB" id="A0AAU7KAY8"/>
<dbReference type="EMBL" id="CP157485">
    <property type="protein sequence ID" value="XBO49892.1"/>
    <property type="molecule type" value="Genomic_DNA"/>
</dbReference>
<feature type="domain" description="Thioesterase" evidence="1">
    <location>
        <begin position="41"/>
        <end position="78"/>
    </location>
</feature>
<name>A0AAU7KAY8_9SPHI</name>
<evidence type="ECO:0000259" key="1">
    <source>
        <dbReference type="Pfam" id="PF00975"/>
    </source>
</evidence>
<proteinExistence type="predicted"/>
<sequence length="238" mass="27277">MNTYFISGLGADQRIFSKLKLSEKINIIHVKWINPNKNETLEAYAERLSRIIDTSKPFALVGVSFGGMIAVEMAKLLKPVAIIMISSSTLGNHLPALYRFAGKFRLLNLIPAKLLKASNKLTQHYYFGTKSGSEKILLNRIIKDTDPYFLKWAIGSILSWENKIKPERIFHIHGTNDKILYSKKAIPDFVIENGTHFMVYQHAREISDIIDQLILNAEPKKLINYQYFINHKTINISR</sequence>
<organism evidence="2">
    <name type="scientific">Pedobacter sp. KACC 23697</name>
    <dbReference type="NCBI Taxonomy" id="3149230"/>
    <lineage>
        <taxon>Bacteria</taxon>
        <taxon>Pseudomonadati</taxon>
        <taxon>Bacteroidota</taxon>
        <taxon>Sphingobacteriia</taxon>
        <taxon>Sphingobacteriales</taxon>
        <taxon>Sphingobacteriaceae</taxon>
        <taxon>Pedobacter</taxon>
    </lineage>
</organism>
<dbReference type="Gene3D" id="3.40.50.1820">
    <property type="entry name" value="alpha/beta hydrolase"/>
    <property type="match status" value="1"/>
</dbReference>
<dbReference type="RefSeq" id="WP_406827190.1">
    <property type="nucleotide sequence ID" value="NZ_CP157485.1"/>
</dbReference>
<dbReference type="GO" id="GO:0016787">
    <property type="term" value="F:hydrolase activity"/>
    <property type="evidence" value="ECO:0007669"/>
    <property type="project" value="UniProtKB-KW"/>
</dbReference>
<dbReference type="InterPro" id="IPR001031">
    <property type="entry name" value="Thioesterase"/>
</dbReference>
<evidence type="ECO:0000313" key="2">
    <source>
        <dbReference type="EMBL" id="XBO49892.1"/>
    </source>
</evidence>
<gene>
    <name evidence="2" type="ORF">ABEG20_09790</name>
</gene>
<dbReference type="SUPFAM" id="SSF53474">
    <property type="entry name" value="alpha/beta-Hydrolases"/>
    <property type="match status" value="1"/>
</dbReference>
<accession>A0AAU7KAY8</accession>